<dbReference type="Pfam" id="PF01497">
    <property type="entry name" value="Peripla_BP_2"/>
    <property type="match status" value="1"/>
</dbReference>
<keyword evidence="3" id="KW-0813">Transport</keyword>
<keyword evidence="9" id="KW-1185">Reference proteome</keyword>
<protein>
    <submittedName>
        <fullName evidence="8">Iron ABC transporter substrate-binding protein</fullName>
    </submittedName>
</protein>
<comment type="caution">
    <text evidence="8">The sequence shown here is derived from an EMBL/GenBank/DDBJ whole genome shotgun (WGS) entry which is preliminary data.</text>
</comment>
<evidence type="ECO:0000313" key="8">
    <source>
        <dbReference type="EMBL" id="GGC54279.1"/>
    </source>
</evidence>
<dbReference type="PRINTS" id="PR01715">
    <property type="entry name" value="FERRIBNDNGPP"/>
</dbReference>
<reference evidence="9" key="1">
    <citation type="journal article" date="2019" name="Int. J. Syst. Evol. Microbiol.">
        <title>The Global Catalogue of Microorganisms (GCM) 10K type strain sequencing project: providing services to taxonomists for standard genome sequencing and annotation.</title>
        <authorList>
            <consortium name="The Broad Institute Genomics Platform"/>
            <consortium name="The Broad Institute Genome Sequencing Center for Infectious Disease"/>
            <person name="Wu L."/>
            <person name="Ma J."/>
        </authorList>
    </citation>
    <scope>NUCLEOTIDE SEQUENCE [LARGE SCALE GENOMIC DNA]</scope>
    <source>
        <strain evidence="9">CGMCC 1.15103</strain>
    </source>
</reference>
<keyword evidence="4" id="KW-0410">Iron transport</keyword>
<evidence type="ECO:0000256" key="2">
    <source>
        <dbReference type="ARBA" id="ARBA00008814"/>
    </source>
</evidence>
<evidence type="ECO:0000256" key="4">
    <source>
        <dbReference type="ARBA" id="ARBA00022496"/>
    </source>
</evidence>
<feature type="chain" id="PRO_5046029881" evidence="6">
    <location>
        <begin position="33"/>
        <end position="389"/>
    </location>
</feature>
<comment type="similarity">
    <text evidence="2">Belongs to the bacterial solute-binding protein 8 family.</text>
</comment>
<keyword evidence="4" id="KW-0408">Iron</keyword>
<dbReference type="PANTHER" id="PTHR30532">
    <property type="entry name" value="IRON III DICITRATE-BINDING PERIPLASMIC PROTEIN"/>
    <property type="match status" value="1"/>
</dbReference>
<dbReference type="InterPro" id="IPR051313">
    <property type="entry name" value="Bact_iron-sidero_bind"/>
</dbReference>
<dbReference type="EMBL" id="BMHL01000009">
    <property type="protein sequence ID" value="GGC54279.1"/>
    <property type="molecule type" value="Genomic_DNA"/>
</dbReference>
<feature type="signal peptide" evidence="6">
    <location>
        <begin position="1"/>
        <end position="32"/>
    </location>
</feature>
<evidence type="ECO:0000256" key="5">
    <source>
        <dbReference type="ARBA" id="ARBA00022729"/>
    </source>
</evidence>
<evidence type="ECO:0000313" key="9">
    <source>
        <dbReference type="Proteomes" id="UP000602004"/>
    </source>
</evidence>
<dbReference type="SUPFAM" id="SSF53807">
    <property type="entry name" value="Helical backbone' metal receptor"/>
    <property type="match status" value="1"/>
</dbReference>
<evidence type="ECO:0000256" key="1">
    <source>
        <dbReference type="ARBA" id="ARBA00004196"/>
    </source>
</evidence>
<gene>
    <name evidence="8" type="ORF">GCM10011400_47430</name>
</gene>
<accession>A0ABQ1N5T6</accession>
<proteinExistence type="inferred from homology"/>
<evidence type="ECO:0000256" key="6">
    <source>
        <dbReference type="SAM" id="SignalP"/>
    </source>
</evidence>
<comment type="subcellular location">
    <subcellularLocation>
        <location evidence="1">Cell envelope</location>
    </subcellularLocation>
</comment>
<dbReference type="PROSITE" id="PS50983">
    <property type="entry name" value="FE_B12_PBP"/>
    <property type="match status" value="1"/>
</dbReference>
<dbReference type="PANTHER" id="PTHR30532:SF1">
    <property type="entry name" value="IRON(3+)-HYDROXAMATE-BINDING PROTEIN FHUD"/>
    <property type="match status" value="1"/>
</dbReference>
<dbReference type="Proteomes" id="UP000602004">
    <property type="component" value="Unassembled WGS sequence"/>
</dbReference>
<feature type="domain" description="Fe/B12 periplasmic-binding" evidence="7">
    <location>
        <begin position="111"/>
        <end position="383"/>
    </location>
</feature>
<dbReference type="CDD" id="cd01146">
    <property type="entry name" value="FhuD"/>
    <property type="match status" value="1"/>
</dbReference>
<keyword evidence="4" id="KW-0406">Ion transport</keyword>
<evidence type="ECO:0000256" key="3">
    <source>
        <dbReference type="ARBA" id="ARBA00022448"/>
    </source>
</evidence>
<evidence type="ECO:0000259" key="7">
    <source>
        <dbReference type="PROSITE" id="PS50983"/>
    </source>
</evidence>
<dbReference type="InterPro" id="IPR002491">
    <property type="entry name" value="ABC_transptr_periplasmic_BD"/>
</dbReference>
<sequence>MTRRASKARQLKRICAATAVAVALLANADAFAQGGADDATAVTHASRAIKAAVANNASSATGLTRANGESSATGEARAIRIGTQTQPACTSLADNPSVSQASPSLPARPKRIVVLEFMFAEDLAALGITPVGMADPAYYPVWIGYDEARLASVPDIGTRQEPSLEAIAAAKPDLILGVGLRHAPIFAALERIAPTVLFKYGPNFTEDGARVTQLDWGRKILRTIGCLTDRETAARAIEATVDAGFARDAQRLAQAGRRGEQVAWLQELGLPDRYWAFTGNSTAAGVAHALGLDLWPAEPTREGTSYVTSEDLLKKPNLTVLFVSATEPGVPLATKLDSPIWRFVPARSAGRVGLVERNIWGFGGPMSALRMADTMTEKLLSLPVPAAGK</sequence>
<keyword evidence="5 6" id="KW-0732">Signal</keyword>
<dbReference type="Gene3D" id="3.40.50.1980">
    <property type="entry name" value="Nitrogenase molybdenum iron protein domain"/>
    <property type="match status" value="2"/>
</dbReference>
<organism evidence="8 9">
    <name type="scientific">Paraburkholderia caffeinilytica</name>
    <dbReference type="NCBI Taxonomy" id="1761016"/>
    <lineage>
        <taxon>Bacteria</taxon>
        <taxon>Pseudomonadati</taxon>
        <taxon>Pseudomonadota</taxon>
        <taxon>Betaproteobacteria</taxon>
        <taxon>Burkholderiales</taxon>
        <taxon>Burkholderiaceae</taxon>
        <taxon>Paraburkholderia</taxon>
    </lineage>
</organism>
<name>A0ABQ1N5T6_9BURK</name>